<keyword evidence="1" id="KW-0479">Metal-binding</keyword>
<evidence type="ECO:0000256" key="5">
    <source>
        <dbReference type="SAM" id="MobiDB-lite"/>
    </source>
</evidence>
<dbReference type="Pfam" id="PF03108">
    <property type="entry name" value="DBD_Tnp_Mut"/>
    <property type="match status" value="1"/>
</dbReference>
<evidence type="ECO:0000256" key="3">
    <source>
        <dbReference type="ARBA" id="ARBA00022833"/>
    </source>
</evidence>
<dbReference type="OrthoDB" id="1750795at2759"/>
<evidence type="ECO:0000256" key="2">
    <source>
        <dbReference type="ARBA" id="ARBA00022771"/>
    </source>
</evidence>
<reference evidence="7" key="1">
    <citation type="submission" date="2023-05" db="EMBL/GenBank/DDBJ databases">
        <title>Genome and transcriptome analyses reveal genes involved in the formation of fine ridges on petal epidermal cells in Hibiscus trionum.</title>
        <authorList>
            <person name="Koshimizu S."/>
            <person name="Masuda S."/>
            <person name="Ishii T."/>
            <person name="Shirasu K."/>
            <person name="Hoshino A."/>
            <person name="Arita M."/>
        </authorList>
    </citation>
    <scope>NUCLEOTIDE SEQUENCE</scope>
    <source>
        <strain evidence="7">Hamamatsu line</strain>
    </source>
</reference>
<evidence type="ECO:0000256" key="4">
    <source>
        <dbReference type="PROSITE-ProRule" id="PRU00325"/>
    </source>
</evidence>
<dbReference type="GO" id="GO:0008270">
    <property type="term" value="F:zinc ion binding"/>
    <property type="evidence" value="ECO:0007669"/>
    <property type="project" value="UniProtKB-KW"/>
</dbReference>
<dbReference type="InterPro" id="IPR004332">
    <property type="entry name" value="Transposase_MuDR"/>
</dbReference>
<dbReference type="InterPro" id="IPR006564">
    <property type="entry name" value="Znf_PMZ"/>
</dbReference>
<dbReference type="EMBL" id="BSYR01000063">
    <property type="protein sequence ID" value="GMJ12330.1"/>
    <property type="molecule type" value="Genomic_DNA"/>
</dbReference>
<evidence type="ECO:0000313" key="8">
    <source>
        <dbReference type="Proteomes" id="UP001165190"/>
    </source>
</evidence>
<sequence length="741" mass="84939">MKMYWQVSENPFEVKALASDNDVLEMLSKLPRNHYVHIYLEEVRPYQSNAASVEPEMNADSNSEVRVDFSEKPSDDHNVDENIGEPETNDNLSVSSEIRVDSNSDSEDIDYEVEKSTTYESGFSDSEDDLEDDIVSKGVGDNMTQEGSHKPNVEGSDEVRVDSEPDSVNSESFHSLDESDSDGQHKKPRYHEFNTTVDISNPIFKVGLLFATKQVLRESIKMYSIKNRYTVKLKRNDNRRIQAVCKAGCPWNLWASPINFKEPNETWQIKSLIGEHRCLKEYKNSNMTAKFIANQYLDKFHTDPNYSSKSLKQDVFRDYNISVHLSKCIRAKNLALEKLHGDIKGQYTRLYDYLGELRSSNPGTTTVLKLDEGVFERLYICMQAMKDGFKGGCRPIICLDGCHLKGHYGGQLLSAVGMDAEDNLYPISFTIVEAETESSWCWFMEILKTDLELNNSHHLTFMTDKQKGLMESVAELFPHVDHRTCVRHLYNNFKLHEQHKGKALKDQLWRAARATYVREFEAAMETLKGLSSAGHTWLSGKDPTMWSKSHFSFKAKSDILLNNHCECFNKMIIEARDKPIITLVESIRSKLMQRIAKKRDEAEKLTGPLCPKIQKKLDNAFLLSQRCWPVRAGGAMYQVSCGPQDQHSINMQTETCSCRRWQLTGIPCIHAISVILMLEDRPEKFVAPCYSVSTQMSIYSHFINPVRGENQWSSEETQLSVLPPILRRPPGRPHKNHRRRE</sequence>
<feature type="domain" description="SWIM-type" evidence="6">
    <location>
        <begin position="637"/>
        <end position="679"/>
    </location>
</feature>
<evidence type="ECO:0000256" key="1">
    <source>
        <dbReference type="ARBA" id="ARBA00022723"/>
    </source>
</evidence>
<dbReference type="InterPro" id="IPR018289">
    <property type="entry name" value="MULE_transposase_dom"/>
</dbReference>
<feature type="compositionally biased region" description="Basic and acidic residues" evidence="5">
    <location>
        <begin position="174"/>
        <end position="185"/>
    </location>
</feature>
<dbReference type="AlphaFoldDB" id="A0A9W7JEL3"/>
<proteinExistence type="predicted"/>
<accession>A0A9W7JEL3</accession>
<dbReference type="Proteomes" id="UP001165190">
    <property type="component" value="Unassembled WGS sequence"/>
</dbReference>
<protein>
    <recommendedName>
        <fullName evidence="6">SWIM-type domain-containing protein</fullName>
    </recommendedName>
</protein>
<dbReference type="SMART" id="SM00575">
    <property type="entry name" value="ZnF_PMZ"/>
    <property type="match status" value="1"/>
</dbReference>
<dbReference type="PANTHER" id="PTHR31973:SF199">
    <property type="entry name" value="SWIM-TYPE DOMAIN-CONTAINING PROTEIN"/>
    <property type="match status" value="1"/>
</dbReference>
<keyword evidence="3" id="KW-0862">Zinc</keyword>
<organism evidence="7 8">
    <name type="scientific">Hibiscus trionum</name>
    <name type="common">Flower of an hour</name>
    <dbReference type="NCBI Taxonomy" id="183268"/>
    <lineage>
        <taxon>Eukaryota</taxon>
        <taxon>Viridiplantae</taxon>
        <taxon>Streptophyta</taxon>
        <taxon>Embryophyta</taxon>
        <taxon>Tracheophyta</taxon>
        <taxon>Spermatophyta</taxon>
        <taxon>Magnoliopsida</taxon>
        <taxon>eudicotyledons</taxon>
        <taxon>Gunneridae</taxon>
        <taxon>Pentapetalae</taxon>
        <taxon>rosids</taxon>
        <taxon>malvids</taxon>
        <taxon>Malvales</taxon>
        <taxon>Malvaceae</taxon>
        <taxon>Malvoideae</taxon>
        <taxon>Hibiscus</taxon>
    </lineage>
</organism>
<dbReference type="Pfam" id="PF04434">
    <property type="entry name" value="SWIM"/>
    <property type="match status" value="1"/>
</dbReference>
<evidence type="ECO:0000313" key="7">
    <source>
        <dbReference type="EMBL" id="GMJ12330.1"/>
    </source>
</evidence>
<dbReference type="PANTHER" id="PTHR31973">
    <property type="entry name" value="POLYPROTEIN, PUTATIVE-RELATED"/>
    <property type="match status" value="1"/>
</dbReference>
<dbReference type="InterPro" id="IPR007527">
    <property type="entry name" value="Znf_SWIM"/>
</dbReference>
<name>A0A9W7JEL3_HIBTR</name>
<evidence type="ECO:0000259" key="6">
    <source>
        <dbReference type="PROSITE" id="PS50966"/>
    </source>
</evidence>
<comment type="caution">
    <text evidence="7">The sequence shown here is derived from an EMBL/GenBank/DDBJ whole genome shotgun (WGS) entry which is preliminary data.</text>
</comment>
<feature type="compositionally biased region" description="Basic and acidic residues" evidence="5">
    <location>
        <begin position="147"/>
        <end position="163"/>
    </location>
</feature>
<keyword evidence="8" id="KW-1185">Reference proteome</keyword>
<feature type="compositionally biased region" description="Basic and acidic residues" evidence="5">
    <location>
        <begin position="63"/>
        <end position="80"/>
    </location>
</feature>
<feature type="region of interest" description="Disordered" evidence="5">
    <location>
        <begin position="51"/>
        <end position="188"/>
    </location>
</feature>
<dbReference type="PROSITE" id="PS50966">
    <property type="entry name" value="ZF_SWIM"/>
    <property type="match status" value="1"/>
</dbReference>
<keyword evidence="2 4" id="KW-0863">Zinc-finger</keyword>
<gene>
    <name evidence="7" type="ORF">HRI_004902200</name>
</gene>
<dbReference type="Pfam" id="PF10551">
    <property type="entry name" value="MULE"/>
    <property type="match status" value="1"/>
</dbReference>